<evidence type="ECO:0000313" key="3">
    <source>
        <dbReference type="EMBL" id="EWT04770.1"/>
    </source>
</evidence>
<gene>
    <name evidence="3" type="ORF">N864_10100</name>
</gene>
<dbReference type="InterPro" id="IPR000073">
    <property type="entry name" value="AB_hydrolase_1"/>
</dbReference>
<sequence>MSPERRRNPLIGVGAALVGVAAGVAAGVVADRATKHRAAMFALDTRDTYDVVPDEERVVLTDDGVTLHVEIDEPTAEAAEAAARGLTAGGRADELPTIVLTHGYCLSLRCWVFQRRALKAAGYRVVSWDHRGHGKSGRGEPDSYVIERLARDLRTVIEQVAPTGDLVLVGHSMGGMTIMALGELDPELIRERVIGVGFVSTSPGGITLANGGRSATIGRLLLERLGPAVLTPLSERPDLWSWVRRSSATLEEFLVDQNSFASPVAASLVRFTADILLGTPLDVINDYLATFDGFDIRPALKYFRGVHVLVFNGKDDVLTPPQHSDLIVDGIPGAEHVLVNDAGHIIMLEHPDLLNAQLTQLIERAVRSRAEHLEVSQQPRVRRTVTNVAKERLYRAHAARPPRLPRAGQERRAGRGA</sequence>
<dbReference type="Gene3D" id="3.40.50.1820">
    <property type="entry name" value="alpha/beta hydrolase"/>
    <property type="match status" value="1"/>
</dbReference>
<feature type="region of interest" description="Disordered" evidence="1">
    <location>
        <begin position="395"/>
        <end position="417"/>
    </location>
</feature>
<dbReference type="Proteomes" id="UP000019494">
    <property type="component" value="Unassembled WGS sequence"/>
</dbReference>
<dbReference type="InterPro" id="IPR050471">
    <property type="entry name" value="AB_hydrolase"/>
</dbReference>
<evidence type="ECO:0000313" key="4">
    <source>
        <dbReference type="Proteomes" id="UP000019494"/>
    </source>
</evidence>
<dbReference type="InterPro" id="IPR029058">
    <property type="entry name" value="AB_hydrolase_fold"/>
</dbReference>
<accession>W9GFC1</accession>
<dbReference type="PANTHER" id="PTHR43433:SF1">
    <property type="entry name" value="BLL5160 PROTEIN"/>
    <property type="match status" value="1"/>
</dbReference>
<reference evidence="4" key="1">
    <citation type="submission" date="2013-08" db="EMBL/GenBank/DDBJ databases">
        <title>Intrasporangium oryzae NRRL B-24470.</title>
        <authorList>
            <person name="Liu H."/>
            <person name="Wang G."/>
        </authorList>
    </citation>
    <scope>NUCLEOTIDE SEQUENCE [LARGE SCALE GENOMIC DNA]</scope>
    <source>
        <strain evidence="4">Q5-1</strain>
    </source>
</reference>
<dbReference type="PANTHER" id="PTHR43433">
    <property type="entry name" value="HYDROLASE, ALPHA/BETA FOLD FAMILY PROTEIN"/>
    <property type="match status" value="1"/>
</dbReference>
<dbReference type="AlphaFoldDB" id="W9GFC1"/>
<dbReference type="EMBL" id="AWQS01000188">
    <property type="protein sequence ID" value="EWT04770.1"/>
    <property type="molecule type" value="Genomic_DNA"/>
</dbReference>
<name>W9GFC1_9MICO</name>
<feature type="compositionally biased region" description="Basic and acidic residues" evidence="1">
    <location>
        <begin position="408"/>
        <end position="417"/>
    </location>
</feature>
<dbReference type="GO" id="GO:0016787">
    <property type="term" value="F:hydrolase activity"/>
    <property type="evidence" value="ECO:0007669"/>
    <property type="project" value="UniProtKB-KW"/>
</dbReference>
<evidence type="ECO:0000256" key="1">
    <source>
        <dbReference type="SAM" id="MobiDB-lite"/>
    </source>
</evidence>
<feature type="domain" description="AB hydrolase-1" evidence="2">
    <location>
        <begin position="96"/>
        <end position="351"/>
    </location>
</feature>
<keyword evidence="4" id="KW-1185">Reference proteome</keyword>
<keyword evidence="3" id="KW-0378">Hydrolase</keyword>
<protein>
    <submittedName>
        <fullName evidence="3">Alpha/beta hydrolase</fullName>
    </submittedName>
</protein>
<evidence type="ECO:0000259" key="2">
    <source>
        <dbReference type="Pfam" id="PF00561"/>
    </source>
</evidence>
<dbReference type="RefSeq" id="WP_034719548.1">
    <property type="nucleotide sequence ID" value="NZ_AWQS01000188.1"/>
</dbReference>
<dbReference type="Pfam" id="PF00561">
    <property type="entry name" value="Abhydrolase_1"/>
    <property type="match status" value="1"/>
</dbReference>
<proteinExistence type="predicted"/>
<dbReference type="SUPFAM" id="SSF53474">
    <property type="entry name" value="alpha/beta-Hydrolases"/>
    <property type="match status" value="1"/>
</dbReference>
<dbReference type="OrthoDB" id="5422338at2"/>
<organism evidence="3 4">
    <name type="scientific">Intrasporangium chromatireducens Q5-1</name>
    <dbReference type="NCBI Taxonomy" id="584657"/>
    <lineage>
        <taxon>Bacteria</taxon>
        <taxon>Bacillati</taxon>
        <taxon>Actinomycetota</taxon>
        <taxon>Actinomycetes</taxon>
        <taxon>Micrococcales</taxon>
        <taxon>Intrasporangiaceae</taxon>
        <taxon>Intrasporangium</taxon>
    </lineage>
</organism>
<comment type="caution">
    <text evidence="3">The sequence shown here is derived from an EMBL/GenBank/DDBJ whole genome shotgun (WGS) entry which is preliminary data.</text>
</comment>